<dbReference type="GO" id="GO:0004497">
    <property type="term" value="F:monooxygenase activity"/>
    <property type="evidence" value="ECO:0007669"/>
    <property type="project" value="UniProtKB-KW"/>
</dbReference>
<evidence type="ECO:0000256" key="2">
    <source>
        <dbReference type="ARBA" id="ARBA00022833"/>
    </source>
</evidence>
<comment type="cofactor">
    <cofactor evidence="8">
        <name>heme</name>
        <dbReference type="ChEBI" id="CHEBI:30413"/>
    </cofactor>
</comment>
<dbReference type="SUPFAM" id="SSF57701">
    <property type="entry name" value="Zn2/Cys6 DNA-binding domain"/>
    <property type="match status" value="1"/>
</dbReference>
<dbReference type="InterPro" id="IPR036864">
    <property type="entry name" value="Zn2-C6_fun-type_DNA-bd_sf"/>
</dbReference>
<keyword evidence="4" id="KW-0805">Transcription regulation</keyword>
<dbReference type="InterPro" id="IPR036396">
    <property type="entry name" value="Cyt_P450_sf"/>
</dbReference>
<sequence>MAQCCTTPPPGLWPLMAELWAVARNLVILFLLYNLIKLVYIRSKFWRLKRQGVPLMPYSLLFGHFLVLRKLLVGLPKDPHPNYVPQIIYQNWRSLFPGRSSCPSVIYIDTWPMGPPTIFIVDPEMAAQCIADPDVKRSHHTRECLLPLTDNLDLISMEGGLWKAWRSRLNPAFSPKNVQSLVPAIIHDVQIFAQVIRRQVGENGSWGPVLQLQELATNLTIDVIGRAALGMELNEQTNGPSHFKAALMDQTRSCMFRFSIIDRIRHYDLRQSWAVTRNRVEMNAKIFQAVIQCLNHKDNDDCKTIIGQSMKLVRDSADEKMASPLDPLFVQTVISQVKAFMLGGLDSTATTICWVLHVLAKNPEIAKRVRNEHKRNLGKDISSLRAVLEKSPHLLSSLTYTAGVIMETLRLYPVIGPLRDGSSRYELVDRETGVSCPTDGCLVVDAVRALATAEEIWPRATEVIPERWMTTDPSDPLYAPKHAWRMFGHGPRVCIGQQLALTEIKLAIVFLLREFDLDCAWEKWDAMRIRRVKCDEARPSCNRCIATGRKCDGYITPPPGVYTWTALLRANPPSQQTVAEPELRALSFFRTVVAPVLAGPLDDSFWTQLVNQVSHQEKAAKHAVLTISSLYEKFKENPMDRLAGEKNLFAVTNYNQAIRHLRTTDNQETVLLVCILFVCIDMLRGECKGAIDHCRHGINILNSVHHKSVFIRDHLEPAFCRLGVFPFFFGVRPESFPVIETEAVVPKAPFRTVAELQAGLNPLLVQTIRFVRSADAYRLADDRMPKPGAATMQKRMDIDAALDAWEVGFRRWRDKRHAKKASRPDIVEHILEMKWLVGKIWIDTCMSRGETIFDLHMDKFQRIINIARDAERIVRIPRQNKRRAKFTFEMGFSPLLGFVVVKCRSLSLRVAARELMKTLAHEREHLWDNNTMLAIGRTAIQLEHDLSLGPDDDLKELRRARRAVKGFPPESVADFLVSVCITYGTDIFFYFDQTHFVSELRSFYSDATSKLRTDTAFVCLALAVFALGSHWTSLAKPDSVNSENLPEDIDPGRVFYNQARTLMADIIDRPSLQSVQAAFVLGVYLMPASAISASYVYMGLALRKALAIGLHLEPDDPGLGEDEREMRRRLWWSIYSLERTVTIKLNRPRSISRDIITARMPQPLPRDKSQKFDNVLHQIANAQLVRIIDKISDTLPCTSEITETEPISEHEAALKEWKRALPASLKLQNIHPKSLSYRAVFHLHLNYYFSWIDMGKVSVVTVVRARLRTVFCPDERPSEVRPSIEKSSEACIKAAKKMLELFEGLSKSGNMARFSFTDLQGCSIATIVVLLAGILDRDSGYEGRVAFGLDCLRKMASGGNTTARMGVRFVEALQAITNEARAKLLTVNRKPTIQHPAVSGQTSGYGDWKDWVTNFETMDTSSDSEGEAQLSDSSSPNLGESGVTGVMLPTPWDEAAALQLQEMSAGDFRVPMGAPGDIMDDQGGEALPSADDGWPPLFVGNDDQMYLMGLTGMDIYGMIMGNLSAVELPLVWQDFGQCSH</sequence>
<keyword evidence="3 8" id="KW-0408">Iron</keyword>
<keyword evidence="13" id="KW-1185">Reference proteome</keyword>
<keyword evidence="1 8" id="KW-0479">Metal-binding</keyword>
<dbReference type="GO" id="GO:0003677">
    <property type="term" value="F:DNA binding"/>
    <property type="evidence" value="ECO:0007669"/>
    <property type="project" value="UniProtKB-KW"/>
</dbReference>
<dbReference type="InterPro" id="IPR002401">
    <property type="entry name" value="Cyt_P450_E_grp-I"/>
</dbReference>
<feature type="domain" description="Xylanolytic transcriptional activator regulatory" evidence="11">
    <location>
        <begin position="1094"/>
        <end position="1167"/>
    </location>
</feature>
<keyword evidence="2" id="KW-0862">Zinc</keyword>
<dbReference type="PROSITE" id="PS00086">
    <property type="entry name" value="CYTOCHROME_P450"/>
    <property type="match status" value="1"/>
</dbReference>
<evidence type="ECO:0000256" key="7">
    <source>
        <dbReference type="ARBA" id="ARBA00023242"/>
    </source>
</evidence>
<keyword evidence="5" id="KW-0238">DNA-binding</keyword>
<gene>
    <name evidence="12" type="primary">stcS-6</name>
    <name evidence="12" type="ORF">C8034_v006353</name>
</gene>
<dbReference type="CDD" id="cd12148">
    <property type="entry name" value="fungal_TF_MHR"/>
    <property type="match status" value="1"/>
</dbReference>
<evidence type="ECO:0000256" key="1">
    <source>
        <dbReference type="ARBA" id="ARBA00022723"/>
    </source>
</evidence>
<accession>A0A4V3I498</accession>
<dbReference type="GO" id="GO:0006351">
    <property type="term" value="P:DNA-templated transcription"/>
    <property type="evidence" value="ECO:0007669"/>
    <property type="project" value="InterPro"/>
</dbReference>
<dbReference type="Gene3D" id="4.10.240.10">
    <property type="entry name" value="Zn(2)-C6 fungal-type DNA-binding domain"/>
    <property type="match status" value="1"/>
</dbReference>
<evidence type="ECO:0000256" key="9">
    <source>
        <dbReference type="SAM" id="MobiDB-lite"/>
    </source>
</evidence>
<evidence type="ECO:0000256" key="10">
    <source>
        <dbReference type="SAM" id="Phobius"/>
    </source>
</evidence>
<keyword evidence="7" id="KW-0539">Nucleus</keyword>
<feature type="transmembrane region" description="Helical" evidence="10">
    <location>
        <begin position="19"/>
        <end position="40"/>
    </location>
</feature>
<dbReference type="InterPro" id="IPR007219">
    <property type="entry name" value="XnlR_reg_dom"/>
</dbReference>
<evidence type="ECO:0000256" key="8">
    <source>
        <dbReference type="PIRSR" id="PIRSR602401-1"/>
    </source>
</evidence>
<dbReference type="GO" id="GO:0000981">
    <property type="term" value="F:DNA-binding transcription factor activity, RNA polymerase II-specific"/>
    <property type="evidence" value="ECO:0007669"/>
    <property type="project" value="InterPro"/>
</dbReference>
<keyword evidence="12" id="KW-0560">Oxidoreductase</keyword>
<keyword evidence="8" id="KW-0349">Heme</keyword>
<dbReference type="InterPro" id="IPR017972">
    <property type="entry name" value="Cyt_P450_CS"/>
</dbReference>
<dbReference type="CDD" id="cd00067">
    <property type="entry name" value="GAL4"/>
    <property type="match status" value="1"/>
</dbReference>
<evidence type="ECO:0000256" key="6">
    <source>
        <dbReference type="ARBA" id="ARBA00023163"/>
    </source>
</evidence>
<keyword evidence="12" id="KW-0503">Monooxygenase</keyword>
<dbReference type="SMART" id="SM00906">
    <property type="entry name" value="Fungal_trans"/>
    <property type="match status" value="1"/>
</dbReference>
<feature type="binding site" description="axial binding residue" evidence="8">
    <location>
        <position position="494"/>
    </location>
    <ligand>
        <name>heme</name>
        <dbReference type="ChEBI" id="CHEBI:30413"/>
    </ligand>
    <ligandPart>
        <name>Fe</name>
        <dbReference type="ChEBI" id="CHEBI:18248"/>
    </ligandPart>
</feature>
<dbReference type="PRINTS" id="PR00463">
    <property type="entry name" value="EP450I"/>
</dbReference>
<dbReference type="PANTHER" id="PTHR36206:SF16">
    <property type="entry name" value="TRANSCRIPTION FACTOR DOMAIN-CONTAINING PROTEIN-RELATED"/>
    <property type="match status" value="1"/>
</dbReference>
<dbReference type="Pfam" id="PF00172">
    <property type="entry name" value="Zn_clus"/>
    <property type="match status" value="1"/>
</dbReference>
<dbReference type="PRINTS" id="PR00385">
    <property type="entry name" value="P450"/>
</dbReference>
<feature type="transmembrane region" description="Helical" evidence="10">
    <location>
        <begin position="52"/>
        <end position="72"/>
    </location>
</feature>
<proteinExistence type="predicted"/>
<dbReference type="PANTHER" id="PTHR36206">
    <property type="entry name" value="ASPERCRYPTIN BIOSYNTHESIS CLUSTER-SPECIFIC TRANSCRIPTION REGULATOR ATNN-RELATED"/>
    <property type="match status" value="1"/>
</dbReference>
<dbReference type="InterPro" id="IPR001128">
    <property type="entry name" value="Cyt_P450"/>
</dbReference>
<evidence type="ECO:0000256" key="3">
    <source>
        <dbReference type="ARBA" id="ARBA00023004"/>
    </source>
</evidence>
<evidence type="ECO:0000256" key="5">
    <source>
        <dbReference type="ARBA" id="ARBA00023125"/>
    </source>
</evidence>
<dbReference type="GO" id="GO:0020037">
    <property type="term" value="F:heme binding"/>
    <property type="evidence" value="ECO:0007669"/>
    <property type="project" value="InterPro"/>
</dbReference>
<dbReference type="GO" id="GO:0005506">
    <property type="term" value="F:iron ion binding"/>
    <property type="evidence" value="ECO:0007669"/>
    <property type="project" value="InterPro"/>
</dbReference>
<dbReference type="SUPFAM" id="SSF48264">
    <property type="entry name" value="Cytochrome P450"/>
    <property type="match status" value="1"/>
</dbReference>
<dbReference type="InterPro" id="IPR001138">
    <property type="entry name" value="Zn2Cys6_DnaBD"/>
</dbReference>
<dbReference type="Pfam" id="PF04082">
    <property type="entry name" value="Fungal_trans"/>
    <property type="match status" value="1"/>
</dbReference>
<keyword evidence="10" id="KW-1133">Transmembrane helix</keyword>
<organism evidence="12 13">
    <name type="scientific">Colletotrichum sidae</name>
    <dbReference type="NCBI Taxonomy" id="1347389"/>
    <lineage>
        <taxon>Eukaryota</taxon>
        <taxon>Fungi</taxon>
        <taxon>Dikarya</taxon>
        <taxon>Ascomycota</taxon>
        <taxon>Pezizomycotina</taxon>
        <taxon>Sordariomycetes</taxon>
        <taxon>Hypocreomycetidae</taxon>
        <taxon>Glomerellales</taxon>
        <taxon>Glomerellaceae</taxon>
        <taxon>Colletotrichum</taxon>
        <taxon>Colletotrichum orbiculare species complex</taxon>
    </lineage>
</organism>
<reference evidence="12 13" key="1">
    <citation type="submission" date="2018-11" db="EMBL/GenBank/DDBJ databases">
        <title>Genome sequence and assembly of Colletotrichum sidae.</title>
        <authorList>
            <person name="Gan P."/>
            <person name="Shirasu K."/>
        </authorList>
    </citation>
    <scope>NUCLEOTIDE SEQUENCE [LARGE SCALE GENOMIC DNA]</scope>
    <source>
        <strain evidence="12 13">CBS 518.97</strain>
    </source>
</reference>
<feature type="region of interest" description="Disordered" evidence="9">
    <location>
        <begin position="1418"/>
        <end position="1442"/>
    </location>
</feature>
<evidence type="ECO:0000259" key="11">
    <source>
        <dbReference type="SMART" id="SM00906"/>
    </source>
</evidence>
<comment type="caution">
    <text evidence="12">The sequence shown here is derived from an EMBL/GenBank/DDBJ whole genome shotgun (WGS) entry which is preliminary data.</text>
</comment>
<protein>
    <submittedName>
        <fullName evidence="12">Putative sterigmatocystin biosynthesis P450 monooxygenase stcS</fullName>
    </submittedName>
</protein>
<dbReference type="EMBL" id="QAPF01000010">
    <property type="protein sequence ID" value="TEA22108.1"/>
    <property type="molecule type" value="Genomic_DNA"/>
</dbReference>
<dbReference type="Proteomes" id="UP000295604">
    <property type="component" value="Unassembled WGS sequence"/>
</dbReference>
<dbReference type="Gene3D" id="1.10.630.10">
    <property type="entry name" value="Cytochrome P450"/>
    <property type="match status" value="1"/>
</dbReference>
<evidence type="ECO:0000313" key="12">
    <source>
        <dbReference type="EMBL" id="TEA22108.1"/>
    </source>
</evidence>
<keyword evidence="10" id="KW-0472">Membrane</keyword>
<keyword evidence="10" id="KW-0812">Transmembrane</keyword>
<evidence type="ECO:0000256" key="4">
    <source>
        <dbReference type="ARBA" id="ARBA00023015"/>
    </source>
</evidence>
<dbReference type="GO" id="GO:0016705">
    <property type="term" value="F:oxidoreductase activity, acting on paired donors, with incorporation or reduction of molecular oxygen"/>
    <property type="evidence" value="ECO:0007669"/>
    <property type="project" value="InterPro"/>
</dbReference>
<keyword evidence="6" id="KW-0804">Transcription</keyword>
<dbReference type="GO" id="GO:0008270">
    <property type="term" value="F:zinc ion binding"/>
    <property type="evidence" value="ECO:0007669"/>
    <property type="project" value="InterPro"/>
</dbReference>
<dbReference type="InterPro" id="IPR052360">
    <property type="entry name" value="Transcr_Regulatory_Proteins"/>
</dbReference>
<dbReference type="Pfam" id="PF00067">
    <property type="entry name" value="p450"/>
    <property type="match status" value="1"/>
</dbReference>
<evidence type="ECO:0000313" key="13">
    <source>
        <dbReference type="Proteomes" id="UP000295604"/>
    </source>
</evidence>
<name>A0A4V3I498_9PEZI</name>